<name>A0A6J4M900_9BACT</name>
<organism evidence="2">
    <name type="scientific">uncultured Gemmatimonadaceae bacterium</name>
    <dbReference type="NCBI Taxonomy" id="246130"/>
    <lineage>
        <taxon>Bacteria</taxon>
        <taxon>Pseudomonadati</taxon>
        <taxon>Gemmatimonadota</taxon>
        <taxon>Gemmatimonadia</taxon>
        <taxon>Gemmatimonadales</taxon>
        <taxon>Gemmatimonadaceae</taxon>
        <taxon>environmental samples</taxon>
    </lineage>
</organism>
<feature type="region of interest" description="Disordered" evidence="1">
    <location>
        <begin position="1"/>
        <end position="142"/>
    </location>
</feature>
<feature type="compositionally biased region" description="Basic and acidic residues" evidence="1">
    <location>
        <begin position="74"/>
        <end position="98"/>
    </location>
</feature>
<proteinExistence type="predicted"/>
<dbReference type="AlphaFoldDB" id="A0A6J4M900"/>
<dbReference type="GO" id="GO:0004601">
    <property type="term" value="F:peroxidase activity"/>
    <property type="evidence" value="ECO:0007669"/>
    <property type="project" value="UniProtKB-KW"/>
</dbReference>
<feature type="non-terminal residue" evidence="2">
    <location>
        <position position="142"/>
    </location>
</feature>
<evidence type="ECO:0000313" key="2">
    <source>
        <dbReference type="EMBL" id="CAA9349131.1"/>
    </source>
</evidence>
<feature type="compositionally biased region" description="Basic residues" evidence="1">
    <location>
        <begin position="99"/>
        <end position="113"/>
    </location>
</feature>
<feature type="compositionally biased region" description="Basic and acidic residues" evidence="1">
    <location>
        <begin position="1"/>
        <end position="27"/>
    </location>
</feature>
<dbReference type="EMBL" id="CADCTU010000742">
    <property type="protein sequence ID" value="CAA9349131.1"/>
    <property type="molecule type" value="Genomic_DNA"/>
</dbReference>
<feature type="non-terminal residue" evidence="2">
    <location>
        <position position="1"/>
    </location>
</feature>
<sequence>AHEERERGVEREASGRDRDVQGGERGHRGALLVRDALRRGEGLEPRGAARRRGGGVLQHGAERWARAGGHAAHARGDPGRLHGEPGARRVQDHDDAPRRARAGARHRRGRVRQGGRGDEEGVPRVEGARGERRDHARREAAV</sequence>
<reference evidence="2" key="1">
    <citation type="submission" date="2020-02" db="EMBL/GenBank/DDBJ databases">
        <authorList>
            <person name="Meier V. D."/>
        </authorList>
    </citation>
    <scope>NUCLEOTIDE SEQUENCE</scope>
    <source>
        <strain evidence="2">AVDCRST_MAG11</strain>
    </source>
</reference>
<keyword evidence="2" id="KW-0575">Peroxidase</keyword>
<protein>
    <submittedName>
        <fullName evidence="2">Peroxiredoxin OsmC</fullName>
        <ecNumber evidence="2">1.11.1.15</ecNumber>
    </submittedName>
</protein>
<feature type="compositionally biased region" description="Basic and acidic residues" evidence="1">
    <location>
        <begin position="115"/>
        <end position="142"/>
    </location>
</feature>
<gene>
    <name evidence="2" type="ORF">AVDCRST_MAG11-3417</name>
</gene>
<accession>A0A6J4M900</accession>
<keyword evidence="2" id="KW-0560">Oxidoreductase</keyword>
<dbReference type="EC" id="1.11.1.15" evidence="2"/>
<evidence type="ECO:0000256" key="1">
    <source>
        <dbReference type="SAM" id="MobiDB-lite"/>
    </source>
</evidence>
<feature type="compositionally biased region" description="Basic and acidic residues" evidence="1">
    <location>
        <begin position="35"/>
        <end position="44"/>
    </location>
</feature>